<evidence type="ECO:0008006" key="8">
    <source>
        <dbReference type="Google" id="ProtNLM"/>
    </source>
</evidence>
<dbReference type="Proteomes" id="UP000736787">
    <property type="component" value="Unassembled WGS sequence"/>
</dbReference>
<name>A0A329RU19_9STRA</name>
<dbReference type="Proteomes" id="UP000760860">
    <property type="component" value="Unassembled WGS sequence"/>
</dbReference>
<comment type="caution">
    <text evidence="6">The sequence shown here is derived from an EMBL/GenBank/DDBJ whole genome shotgun (WGS) entry which is preliminary data.</text>
</comment>
<dbReference type="EMBL" id="RCML01001819">
    <property type="protein sequence ID" value="KAG2960231.1"/>
    <property type="molecule type" value="Genomic_DNA"/>
</dbReference>
<organism evidence="6 7">
    <name type="scientific">Phytophthora cactorum</name>
    <dbReference type="NCBI Taxonomy" id="29920"/>
    <lineage>
        <taxon>Eukaryota</taxon>
        <taxon>Sar</taxon>
        <taxon>Stramenopiles</taxon>
        <taxon>Oomycota</taxon>
        <taxon>Peronosporomycetes</taxon>
        <taxon>Peronosporales</taxon>
        <taxon>Peronosporaceae</taxon>
        <taxon>Phytophthora</taxon>
    </lineage>
</organism>
<dbReference type="EMBL" id="MJFZ01000607">
    <property type="protein sequence ID" value="RAW26902.1"/>
    <property type="molecule type" value="Genomic_DNA"/>
</dbReference>
<dbReference type="OrthoDB" id="10282582at2759"/>
<dbReference type="EMBL" id="RCMK01001834">
    <property type="protein sequence ID" value="KAG2887847.1"/>
    <property type="molecule type" value="Genomic_DNA"/>
</dbReference>
<proteinExistence type="predicted"/>
<dbReference type="Proteomes" id="UP000697107">
    <property type="component" value="Unassembled WGS sequence"/>
</dbReference>
<dbReference type="AlphaFoldDB" id="A0A329RU19"/>
<evidence type="ECO:0000313" key="3">
    <source>
        <dbReference type="EMBL" id="KAG2887847.1"/>
    </source>
</evidence>
<dbReference type="Proteomes" id="UP000774804">
    <property type="component" value="Unassembled WGS sequence"/>
</dbReference>
<dbReference type="Proteomes" id="UP000251314">
    <property type="component" value="Unassembled WGS sequence"/>
</dbReference>
<dbReference type="EMBL" id="RCMG01000243">
    <property type="protein sequence ID" value="KAG2858688.1"/>
    <property type="molecule type" value="Genomic_DNA"/>
</dbReference>
<dbReference type="VEuPathDB" id="FungiDB:PC110_g16694"/>
<protein>
    <recommendedName>
        <fullName evidence="8">Transposase</fullName>
    </recommendedName>
</protein>
<evidence type="ECO:0000313" key="5">
    <source>
        <dbReference type="EMBL" id="KAG3207874.1"/>
    </source>
</evidence>
<reference evidence="1" key="2">
    <citation type="submission" date="2018-10" db="EMBL/GenBank/DDBJ databases">
        <title>Effector identification in a new, highly contiguous assembly of the strawberry crown rot pathogen Phytophthora cactorum.</title>
        <authorList>
            <person name="Armitage A.D."/>
            <person name="Nellist C.F."/>
            <person name="Bates H."/>
            <person name="Vickerstaff R.J."/>
            <person name="Harrison R.J."/>
        </authorList>
    </citation>
    <scope>NUCLEOTIDE SEQUENCE</scope>
    <source>
        <strain evidence="1">15-7</strain>
        <strain evidence="2">4032</strain>
        <strain evidence="3">4040</strain>
        <strain evidence="4">P415</strain>
        <strain evidence="5">P421</strain>
    </source>
</reference>
<accession>A0A329RU19</accession>
<dbReference type="EMBL" id="RCMV01001613">
    <property type="protein sequence ID" value="KAG3207874.1"/>
    <property type="molecule type" value="Genomic_DNA"/>
</dbReference>
<sequence length="38" mass="4118">MTKYPAEVKKDVLAHVQDGHPVSAIAASSGILERTIRK</sequence>
<dbReference type="Proteomes" id="UP000735874">
    <property type="component" value="Unassembled WGS sequence"/>
</dbReference>
<evidence type="ECO:0000313" key="6">
    <source>
        <dbReference type="EMBL" id="RAW26902.1"/>
    </source>
</evidence>
<evidence type="ECO:0000313" key="1">
    <source>
        <dbReference type="EMBL" id="KAG2858688.1"/>
    </source>
</evidence>
<evidence type="ECO:0000313" key="7">
    <source>
        <dbReference type="Proteomes" id="UP000251314"/>
    </source>
</evidence>
<evidence type="ECO:0000313" key="2">
    <source>
        <dbReference type="EMBL" id="KAG2883809.1"/>
    </source>
</evidence>
<evidence type="ECO:0000313" key="4">
    <source>
        <dbReference type="EMBL" id="KAG2960231.1"/>
    </source>
</evidence>
<gene>
    <name evidence="6" type="ORF">PC110_g16694</name>
    <name evidence="1" type="ORF">PC113_g9594</name>
    <name evidence="2" type="ORF">PC115_g21511</name>
    <name evidence="3" type="ORF">PC117_g25064</name>
    <name evidence="4" type="ORF">PC118_g22628</name>
    <name evidence="5" type="ORF">PC129_g21088</name>
</gene>
<dbReference type="EMBL" id="RCMI01001542">
    <property type="protein sequence ID" value="KAG2883809.1"/>
    <property type="molecule type" value="Genomic_DNA"/>
</dbReference>
<keyword evidence="7" id="KW-1185">Reference proteome</keyword>
<reference evidence="6 7" key="1">
    <citation type="submission" date="2018-01" db="EMBL/GenBank/DDBJ databases">
        <title>Draft genome of the strawberry crown rot pathogen Phytophthora cactorum.</title>
        <authorList>
            <person name="Armitage A.D."/>
            <person name="Lysoe E."/>
            <person name="Nellist C.F."/>
            <person name="Harrison R.J."/>
            <person name="Brurberg M.B."/>
        </authorList>
    </citation>
    <scope>NUCLEOTIDE SEQUENCE [LARGE SCALE GENOMIC DNA]</scope>
    <source>
        <strain evidence="6 7">10300</strain>
    </source>
</reference>